<gene>
    <name evidence="4" type="ORF">B6S12_06300</name>
</gene>
<dbReference type="GO" id="GO:0006694">
    <property type="term" value="P:steroid biosynthetic process"/>
    <property type="evidence" value="ECO:0007669"/>
    <property type="project" value="InterPro"/>
</dbReference>
<name>A0A2W6NKR5_9HELI</name>
<comment type="similarity">
    <text evidence="1">Belongs to the 3-beta-HSD family.</text>
</comment>
<accession>A0A2W6NKR5</accession>
<evidence type="ECO:0000313" key="4">
    <source>
        <dbReference type="EMBL" id="PZT47996.1"/>
    </source>
</evidence>
<feature type="domain" description="3-beta hydroxysteroid dehydrogenase/isomerase" evidence="3">
    <location>
        <begin position="4"/>
        <end position="227"/>
    </location>
</feature>
<evidence type="ECO:0000256" key="1">
    <source>
        <dbReference type="ARBA" id="ARBA00009219"/>
    </source>
</evidence>
<dbReference type="SUPFAM" id="SSF51735">
    <property type="entry name" value="NAD(P)-binding Rossmann-fold domains"/>
    <property type="match status" value="1"/>
</dbReference>
<dbReference type="InterPro" id="IPR050177">
    <property type="entry name" value="Lipid_A_modif_metabolic_enz"/>
</dbReference>
<dbReference type="GO" id="GO:0016616">
    <property type="term" value="F:oxidoreductase activity, acting on the CH-OH group of donors, NAD or NADP as acceptor"/>
    <property type="evidence" value="ECO:0007669"/>
    <property type="project" value="InterPro"/>
</dbReference>
<reference evidence="4 5" key="1">
    <citation type="submission" date="2017-03" db="EMBL/GenBank/DDBJ databases">
        <title>Genomic and clinical evidence uncovers the enterohepatic species Helicobacter valdiviensis as a potential human intestinal pathogen.</title>
        <authorList>
            <person name="Fresia P."/>
            <person name="Jara R."/>
            <person name="Sierra R."/>
            <person name="Ferres I."/>
            <person name="Greif G."/>
            <person name="Iraola G."/>
            <person name="Collado L."/>
        </authorList>
    </citation>
    <scope>NUCLEOTIDE SEQUENCE [LARGE SCALE GENOMIC DNA]</scope>
    <source>
        <strain evidence="4 5">WBE14</strain>
    </source>
</reference>
<keyword evidence="5" id="KW-1185">Reference proteome</keyword>
<dbReference type="Pfam" id="PF01073">
    <property type="entry name" value="3Beta_HSD"/>
    <property type="match status" value="1"/>
</dbReference>
<dbReference type="RefSeq" id="WP_111229963.1">
    <property type="nucleotide sequence ID" value="NZ_NBIU01000016.1"/>
</dbReference>
<proteinExistence type="inferred from homology"/>
<evidence type="ECO:0000259" key="3">
    <source>
        <dbReference type="Pfam" id="PF01073"/>
    </source>
</evidence>
<dbReference type="PANTHER" id="PTHR43245">
    <property type="entry name" value="BIFUNCTIONAL POLYMYXIN RESISTANCE PROTEIN ARNA"/>
    <property type="match status" value="1"/>
</dbReference>
<comment type="caution">
    <text evidence="4">The sequence shown here is derived from an EMBL/GenBank/DDBJ whole genome shotgun (WGS) entry which is preliminary data.</text>
</comment>
<keyword evidence="2" id="KW-0560">Oxidoreductase</keyword>
<evidence type="ECO:0000313" key="5">
    <source>
        <dbReference type="Proteomes" id="UP000249746"/>
    </source>
</evidence>
<dbReference type="Gene3D" id="3.40.50.720">
    <property type="entry name" value="NAD(P)-binding Rossmann-like Domain"/>
    <property type="match status" value="1"/>
</dbReference>
<dbReference type="PANTHER" id="PTHR43245:SF51">
    <property type="entry name" value="SHORT CHAIN DEHYDROGENASE_REDUCTASE FAMILY 42E, MEMBER 2"/>
    <property type="match status" value="1"/>
</dbReference>
<protein>
    <submittedName>
        <fullName evidence="4">Epimerase</fullName>
    </submittedName>
</protein>
<dbReference type="InterPro" id="IPR036291">
    <property type="entry name" value="NAD(P)-bd_dom_sf"/>
</dbReference>
<dbReference type="OrthoDB" id="9803892at2"/>
<dbReference type="AlphaFoldDB" id="A0A2W6NKR5"/>
<dbReference type="EMBL" id="NBIU01000016">
    <property type="protein sequence ID" value="PZT47996.1"/>
    <property type="molecule type" value="Genomic_DNA"/>
</dbReference>
<evidence type="ECO:0000256" key="2">
    <source>
        <dbReference type="ARBA" id="ARBA00023002"/>
    </source>
</evidence>
<sequence length="316" mass="36016">MKIIITGATGGLGRSLLDYLKDKNNIQTINLGRNKDIGKNIHSFRFCELSDEKSVMESFESADCVVHCAALSSPWGAYNDFYIHNVKATQNIIKACKYYKIPKIIFISSSSVYFDFCDRFNIKEDFIPKNFVNFYAKTKFLAELECLNSSLKCIILRPRGIFGEYDSVLIPRIARIAKKGFLPLIKNKEILCDVTYSQNVAHAIFLALNANLKENNIFNITNNEPLNIKQIYEKIGLILNLDIKFKAFSLNTLRFFATLSELSAKLKLCKEPLLTHYALGLISYSQTLDTNKAKEILGYKPIYSIDEGLKRYVFNS</sequence>
<dbReference type="InterPro" id="IPR002225">
    <property type="entry name" value="3Beta_OHSteriod_DH/Estase"/>
</dbReference>
<dbReference type="Proteomes" id="UP000249746">
    <property type="component" value="Unassembled WGS sequence"/>
</dbReference>
<organism evidence="4 5">
    <name type="scientific">Helicobacter valdiviensis</name>
    <dbReference type="NCBI Taxonomy" id="1458358"/>
    <lineage>
        <taxon>Bacteria</taxon>
        <taxon>Pseudomonadati</taxon>
        <taxon>Campylobacterota</taxon>
        <taxon>Epsilonproteobacteria</taxon>
        <taxon>Campylobacterales</taxon>
        <taxon>Helicobacteraceae</taxon>
        <taxon>Helicobacter</taxon>
    </lineage>
</organism>